<feature type="domain" description="Peptidase S9A N-terminal" evidence="2">
    <location>
        <begin position="2"/>
        <end position="83"/>
    </location>
</feature>
<dbReference type="AlphaFoldDB" id="A0A6P1CXY8"/>
<comment type="similarity">
    <text evidence="1">Belongs to the peptidase S9A family.</text>
</comment>
<feature type="non-terminal residue" evidence="3">
    <location>
        <position position="90"/>
    </location>
</feature>
<dbReference type="SUPFAM" id="SSF50993">
    <property type="entry name" value="Peptidase/esterase 'gauge' domain"/>
    <property type="match status" value="1"/>
</dbReference>
<gene>
    <name evidence="3" type="ORF">GV791_32810</name>
</gene>
<feature type="non-terminal residue" evidence="3">
    <location>
        <position position="1"/>
    </location>
</feature>
<evidence type="ECO:0000259" key="2">
    <source>
        <dbReference type="Pfam" id="PF02897"/>
    </source>
</evidence>
<dbReference type="InterPro" id="IPR023302">
    <property type="entry name" value="Pept_S9A_N"/>
</dbReference>
<dbReference type="Gene3D" id="2.130.10.120">
    <property type="entry name" value="Prolyl oligopeptidase, N-terminal domain"/>
    <property type="match status" value="1"/>
</dbReference>
<reference evidence="3 4" key="1">
    <citation type="submission" date="2020-01" db="EMBL/GenBank/DDBJ databases">
        <title>Genetics and antimicrobial susceptibilities of Nocardia species isolated from the soil; a comparison with species isolated from humans.</title>
        <authorList>
            <person name="Carrasco G."/>
            <person name="Monzon S."/>
            <person name="Sansegundo M."/>
            <person name="Garcia E."/>
            <person name="Garrido N."/>
            <person name="Medina M.J."/>
            <person name="Villalon P."/>
            <person name="Ramirez-Arocha A.C."/>
            <person name="Jimenez P."/>
            <person name="Cuesta I."/>
            <person name="Valdezate S."/>
        </authorList>
    </citation>
    <scope>NUCLEOTIDE SEQUENCE [LARGE SCALE GENOMIC DNA]</scope>
    <source>
        <strain evidence="3 4">CNM20110626</strain>
    </source>
</reference>
<name>A0A6P1CXY8_9NOCA</name>
<proteinExistence type="inferred from homology"/>
<dbReference type="Proteomes" id="UP000471166">
    <property type="component" value="Unassembled WGS sequence"/>
</dbReference>
<protein>
    <submittedName>
        <fullName evidence="3">Oligopeptidase B</fullName>
        <ecNumber evidence="3">3.4.21.83</ecNumber>
    </submittedName>
</protein>
<dbReference type="PANTHER" id="PTHR11757">
    <property type="entry name" value="PROTEASE FAMILY S9A OLIGOPEPTIDASE"/>
    <property type="match status" value="1"/>
</dbReference>
<dbReference type="Pfam" id="PF02897">
    <property type="entry name" value="Peptidase_S9_N"/>
    <property type="match status" value="1"/>
</dbReference>
<dbReference type="EC" id="3.4.21.83" evidence="3"/>
<evidence type="ECO:0000313" key="3">
    <source>
        <dbReference type="EMBL" id="NEW37300.1"/>
    </source>
</evidence>
<evidence type="ECO:0000313" key="4">
    <source>
        <dbReference type="Proteomes" id="UP000471166"/>
    </source>
</evidence>
<dbReference type="PANTHER" id="PTHR11757:SF19">
    <property type="entry name" value="PROLYL ENDOPEPTIDASE-LIKE"/>
    <property type="match status" value="1"/>
</dbReference>
<dbReference type="GO" id="GO:0004252">
    <property type="term" value="F:serine-type endopeptidase activity"/>
    <property type="evidence" value="ECO:0007669"/>
    <property type="project" value="UniProtKB-EC"/>
</dbReference>
<evidence type="ECO:0000256" key="1">
    <source>
        <dbReference type="ARBA" id="ARBA00005228"/>
    </source>
</evidence>
<dbReference type="InterPro" id="IPR051543">
    <property type="entry name" value="Serine_Peptidase_S9A"/>
</dbReference>
<sequence>DADVNVFHEPDERYWVSVGATRSEKYLMIWVGSKITTEGWVLESDNPEGEFRVLLPRREGVEYAAEHAVVAGQDRFLILHNDVIAEGRPG</sequence>
<organism evidence="3 4">
    <name type="scientific">Nocardia cyriacigeorgica</name>
    <dbReference type="NCBI Taxonomy" id="135487"/>
    <lineage>
        <taxon>Bacteria</taxon>
        <taxon>Bacillati</taxon>
        <taxon>Actinomycetota</taxon>
        <taxon>Actinomycetes</taxon>
        <taxon>Mycobacteriales</taxon>
        <taxon>Nocardiaceae</taxon>
        <taxon>Nocardia</taxon>
    </lineage>
</organism>
<comment type="caution">
    <text evidence="3">The sequence shown here is derived from an EMBL/GenBank/DDBJ whole genome shotgun (WGS) entry which is preliminary data.</text>
</comment>
<keyword evidence="3" id="KW-0378">Hydrolase</keyword>
<dbReference type="EMBL" id="JAAGVB010000623">
    <property type="protein sequence ID" value="NEW37300.1"/>
    <property type="molecule type" value="Genomic_DNA"/>
</dbReference>
<accession>A0A6P1CXY8</accession>